<name>A0A0H5QQE9_9EUKA</name>
<dbReference type="GO" id="GO:0005929">
    <property type="term" value="C:cilium"/>
    <property type="evidence" value="ECO:0007669"/>
    <property type="project" value="TreeGrafter"/>
</dbReference>
<feature type="region of interest" description="Disordered" evidence="9">
    <location>
        <begin position="159"/>
        <end position="195"/>
    </location>
</feature>
<evidence type="ECO:0000256" key="5">
    <source>
        <dbReference type="ARBA" id="ARBA00022846"/>
    </source>
</evidence>
<keyword evidence="7" id="KW-0206">Cytoskeleton</keyword>
<evidence type="ECO:0000256" key="8">
    <source>
        <dbReference type="ARBA" id="ARBA00023273"/>
    </source>
</evidence>
<feature type="region of interest" description="Disordered" evidence="9">
    <location>
        <begin position="93"/>
        <end position="145"/>
    </location>
</feature>
<evidence type="ECO:0000256" key="4">
    <source>
        <dbReference type="ARBA" id="ARBA00022553"/>
    </source>
</evidence>
<accession>A0A0H5QQE9</accession>
<protein>
    <submittedName>
        <fullName evidence="10">Uncharacterized protein</fullName>
    </submittedName>
</protein>
<dbReference type="PANTHER" id="PTHR21648">
    <property type="entry name" value="FLAGELLAR RADIAL SPOKE PROTEIN 3"/>
    <property type="match status" value="1"/>
</dbReference>
<evidence type="ECO:0000256" key="3">
    <source>
        <dbReference type="ARBA" id="ARBA00022490"/>
    </source>
</evidence>
<comment type="similarity">
    <text evidence="2">Belongs to the flagellar radial spoke RSP3 family.</text>
</comment>
<organism evidence="10">
    <name type="scientific">Spongospora subterranea</name>
    <dbReference type="NCBI Taxonomy" id="70186"/>
    <lineage>
        <taxon>Eukaryota</taxon>
        <taxon>Sar</taxon>
        <taxon>Rhizaria</taxon>
        <taxon>Endomyxa</taxon>
        <taxon>Phytomyxea</taxon>
        <taxon>Plasmodiophorida</taxon>
        <taxon>Plasmodiophoridae</taxon>
        <taxon>Spongospora</taxon>
    </lineage>
</organism>
<keyword evidence="8" id="KW-0966">Cell projection</keyword>
<feature type="non-terminal residue" evidence="10">
    <location>
        <position position="195"/>
    </location>
</feature>
<proteinExistence type="inferred from homology"/>
<feature type="compositionally biased region" description="Basic residues" evidence="9">
    <location>
        <begin position="110"/>
        <end position="119"/>
    </location>
</feature>
<reference evidence="10" key="1">
    <citation type="submission" date="2015-04" db="EMBL/GenBank/DDBJ databases">
        <title>The genome sequence of the plant pathogenic Rhizarian Plasmodiophora brassicae reveals insights in its biotrophic life cycle and the origin of chitin synthesis.</title>
        <authorList>
            <person name="Schwelm A."/>
            <person name="Fogelqvist J."/>
            <person name="Knaust A."/>
            <person name="Julke S."/>
            <person name="Lilja T."/>
            <person name="Dhandapani V."/>
            <person name="Bonilla-Rosso G."/>
            <person name="Karlsson M."/>
            <person name="Shevchenko A."/>
            <person name="Choi S.R."/>
            <person name="Kim H.G."/>
            <person name="Park J.Y."/>
            <person name="Lim Y.P."/>
            <person name="Ludwig-Muller J."/>
            <person name="Dixelius C."/>
        </authorList>
    </citation>
    <scope>NUCLEOTIDE SEQUENCE</scope>
    <source>
        <tissue evidence="10">Potato root galls</tissue>
    </source>
</reference>
<dbReference type="Pfam" id="PF06098">
    <property type="entry name" value="Radial_spoke_3"/>
    <property type="match status" value="1"/>
</dbReference>
<evidence type="ECO:0000256" key="7">
    <source>
        <dbReference type="ARBA" id="ARBA00023212"/>
    </source>
</evidence>
<evidence type="ECO:0000256" key="6">
    <source>
        <dbReference type="ARBA" id="ARBA00023069"/>
    </source>
</evidence>
<dbReference type="InterPro" id="IPR009290">
    <property type="entry name" value="Radial_spoke_3"/>
</dbReference>
<keyword evidence="3" id="KW-0963">Cytoplasm</keyword>
<evidence type="ECO:0000256" key="1">
    <source>
        <dbReference type="ARBA" id="ARBA00004611"/>
    </source>
</evidence>
<dbReference type="EMBL" id="HACM01003385">
    <property type="protein sequence ID" value="CRZ03827.1"/>
    <property type="molecule type" value="Transcribed_RNA"/>
</dbReference>
<keyword evidence="4" id="KW-0597">Phosphoprotein</keyword>
<feature type="compositionally biased region" description="Basic and acidic residues" evidence="9">
    <location>
        <begin position="159"/>
        <end position="179"/>
    </location>
</feature>
<keyword evidence="5" id="KW-0282">Flagellum</keyword>
<comment type="subcellular location">
    <subcellularLocation>
        <location evidence="1">Cytoplasm</location>
        <location evidence="1">Cytoskeleton</location>
        <location evidence="1">Flagellum axoneme</location>
    </subcellularLocation>
</comment>
<sequence>MTFIEKSICDSLKPDGYFGYKILDPFSLSRGLLAISTLCNTDRGDRCRENMALRSPDMLNPIEKSVTIVRPDDDLKIPQNIMFNRRVCRGSNYPRRAAEPLQPTKTSSPNRHRNRHQRNRSLGEHPEGSQPGMSNTPEPVLGRQHSQVQTATYLEILDYHPDAKEQDIQTDTFLDRPESPRFVPVPSGESKGTQI</sequence>
<evidence type="ECO:0000256" key="2">
    <source>
        <dbReference type="ARBA" id="ARBA00006737"/>
    </source>
</evidence>
<keyword evidence="6" id="KW-0969">Cilium</keyword>
<dbReference type="AlphaFoldDB" id="A0A0H5QQE9"/>
<dbReference type="PANTHER" id="PTHR21648:SF0">
    <property type="entry name" value="RADIAL SPOKE HEAD PROTEIN 3 HOMOLOG"/>
    <property type="match status" value="1"/>
</dbReference>
<evidence type="ECO:0000313" key="10">
    <source>
        <dbReference type="EMBL" id="CRZ03827.1"/>
    </source>
</evidence>
<evidence type="ECO:0000256" key="9">
    <source>
        <dbReference type="SAM" id="MobiDB-lite"/>
    </source>
</evidence>